<comment type="caution">
    <text evidence="3">The sequence shown here is derived from an EMBL/GenBank/DDBJ whole genome shotgun (WGS) entry which is preliminary data.</text>
</comment>
<accession>A0A4Z1G3T6</accession>
<feature type="region of interest" description="Disordered" evidence="2">
    <location>
        <begin position="356"/>
        <end position="386"/>
    </location>
</feature>
<gene>
    <name evidence="3" type="ORF">BPAE_0005g00220</name>
</gene>
<evidence type="ECO:0000313" key="3">
    <source>
        <dbReference type="EMBL" id="TGO30428.1"/>
    </source>
</evidence>
<evidence type="ECO:0000313" key="4">
    <source>
        <dbReference type="Proteomes" id="UP000297910"/>
    </source>
</evidence>
<dbReference type="AlphaFoldDB" id="A0A4Z1G3T6"/>
<evidence type="ECO:0000256" key="1">
    <source>
        <dbReference type="SAM" id="Coils"/>
    </source>
</evidence>
<feature type="compositionally biased region" description="Basic residues" evidence="2">
    <location>
        <begin position="356"/>
        <end position="367"/>
    </location>
</feature>
<feature type="region of interest" description="Disordered" evidence="2">
    <location>
        <begin position="151"/>
        <end position="198"/>
    </location>
</feature>
<evidence type="ECO:0000256" key="2">
    <source>
        <dbReference type="SAM" id="MobiDB-lite"/>
    </source>
</evidence>
<sequence>MTLPTPTLQPKAKASALLSLAAGIPLSAPSSIPTGTMSPTKESTKIKLQLKNKHPDLPAPSEGVPISAPSSTPTGTISPTKKSTKIKLQLKNKRPTLPAPSEGTPVSASSSTPTGTMLPTKRSTEIENLLKNTASPSPFTWPPKTRRVYDRDYYRPNRRTQTETPLEPELQGHENESAAVTSSNGYAADDNSFPSTLAHTDEMPIEAPLLENILELLPPAKLATLSISTQAALIGPWLKPTSSSTHTEETTPTKPSKIVVLKLSPAKLATLSTSTQAVWNSPSLKATSSSSNLASSTIKASPLPIAATSAYTYSSKGRVIRKTYKAEQGGPRKNAVAQNAVAQNAVAQIAGQKRKATKAATSSKKRVKFTENHESAETTKSRKGTVARRLRIKIGTRSPPLRTKARAKIVLEASREARQRAHLLAWQEEAEARNRHARAKMANLVRDWAALEEQRDRETEQANTEAL</sequence>
<feature type="compositionally biased region" description="Basic and acidic residues" evidence="2">
    <location>
        <begin position="368"/>
        <end position="380"/>
    </location>
</feature>
<organism evidence="3 4">
    <name type="scientific">Botrytis paeoniae</name>
    <dbReference type="NCBI Taxonomy" id="278948"/>
    <lineage>
        <taxon>Eukaryota</taxon>
        <taxon>Fungi</taxon>
        <taxon>Dikarya</taxon>
        <taxon>Ascomycota</taxon>
        <taxon>Pezizomycotina</taxon>
        <taxon>Leotiomycetes</taxon>
        <taxon>Helotiales</taxon>
        <taxon>Sclerotiniaceae</taxon>
        <taxon>Botrytis</taxon>
    </lineage>
</organism>
<keyword evidence="1" id="KW-0175">Coiled coil</keyword>
<feature type="compositionally biased region" description="Low complexity" evidence="2">
    <location>
        <begin position="65"/>
        <end position="81"/>
    </location>
</feature>
<dbReference type="Proteomes" id="UP000297910">
    <property type="component" value="Unassembled WGS sequence"/>
</dbReference>
<feature type="coiled-coil region" evidence="1">
    <location>
        <begin position="427"/>
        <end position="461"/>
    </location>
</feature>
<feature type="compositionally biased region" description="Basic residues" evidence="2">
    <location>
        <begin position="82"/>
        <end position="94"/>
    </location>
</feature>
<feature type="compositionally biased region" description="Polar residues" evidence="2">
    <location>
        <begin position="104"/>
        <end position="117"/>
    </location>
</feature>
<protein>
    <submittedName>
        <fullName evidence="3">Uncharacterized protein</fullName>
    </submittedName>
</protein>
<proteinExistence type="predicted"/>
<reference evidence="3 4" key="1">
    <citation type="submission" date="2017-12" db="EMBL/GenBank/DDBJ databases">
        <title>Comparative genomics of Botrytis spp.</title>
        <authorList>
            <person name="Valero-Jimenez C.A."/>
            <person name="Tapia P."/>
            <person name="Veloso J."/>
            <person name="Silva-Moreno E."/>
            <person name="Staats M."/>
            <person name="Valdes J.H."/>
            <person name="Van Kan J.A.L."/>
        </authorList>
    </citation>
    <scope>NUCLEOTIDE SEQUENCE [LARGE SCALE GENOMIC DNA]</scope>
    <source>
        <strain evidence="3 4">Bp0003</strain>
    </source>
</reference>
<dbReference type="EMBL" id="PQXI01000005">
    <property type="protein sequence ID" value="TGO30428.1"/>
    <property type="molecule type" value="Genomic_DNA"/>
</dbReference>
<feature type="region of interest" description="Disordered" evidence="2">
    <location>
        <begin position="26"/>
        <end position="120"/>
    </location>
</feature>
<keyword evidence="4" id="KW-1185">Reference proteome</keyword>
<name>A0A4Z1G3T6_9HELO</name>